<dbReference type="Pfam" id="PF00232">
    <property type="entry name" value="Glyco_hydro_1"/>
    <property type="match status" value="6"/>
</dbReference>
<dbReference type="Gene3D" id="3.20.20.80">
    <property type="entry name" value="Glycosidases"/>
    <property type="match status" value="5"/>
</dbReference>
<evidence type="ECO:0000256" key="2">
    <source>
        <dbReference type="ARBA" id="ARBA00022801"/>
    </source>
</evidence>
<dbReference type="Proteomes" id="UP000813462">
    <property type="component" value="Unassembled WGS sequence"/>
</dbReference>
<keyword evidence="2 4" id="KW-0378">Hydrolase</keyword>
<dbReference type="PANTHER" id="PTHR10353">
    <property type="entry name" value="GLYCOSYL HYDROLASE"/>
    <property type="match status" value="1"/>
</dbReference>
<accession>A0A978VYP8</accession>
<evidence type="ECO:0000256" key="1">
    <source>
        <dbReference type="ARBA" id="ARBA00010838"/>
    </source>
</evidence>
<sequence>MAIIGDFFHFCLLVLLAFALSTTEAAQPSHYSVPFNRSSFPSDFIFGAGSAVFQSEGAALKYGRGPSIWDTFTRKHPEKISDRSTGDIADDLYHRYKSDIKLMKKIGLDSFRFSISWSRVLPRLIPFVTLFHWDVPQALEDEYGGFRSEKIVEDYKNYADFVFKTFGDRVKYWVTLNEPYSFSINGYNGGTFAPGRCSSYVGNCTVGNSATEPYLVAHNLLLSHAAAVQLYKQKYQKGKIGITLVTHWFQAKYPTKANQKAASTVLEFFLGWLPKFTKAQSDSLKGSIDILGVNYYTSNYVEAHRYTTSNHSYYTDMQASLSGVAEANNSTLPVKSALKDAVRIRYLHGHLFYLLQSIKEGANVKGYYSWAFFDDFEWDAGYTLAKAKPIHMAILQGPSLFFCLLLLGFALSTTEATQQPQPRHYSMPFNRTSFPPHFIFGAGSAAYQSEGAALEDGRGPSIWDTFTRKHPEKIFDRSTGDVADDLYHRYKSDIKLMKKVGLDSFRFSISWSRILPRIIPFVTLFHWDAPQALEDEYGGFLSEKIVEDFKNYADFVFKTFGDRVKYWATLNEPYSFSINGYNGGTFAPGRCSSYVGNCTEGNSATEPYIVGHHLLLSHAAAVKVYKQKYQAIQKGKIGITLVTHWFEPKFPTDANRKAAFRVLDFFLGWFLHPITYAVKNGVAIGNPTALNWLFIYPKGIRQLLLYVKDKYKNPPIYITENGIAEANNSTRPIKELIKDAIRIRYLHGHLTYLLKAIKEGVNVKGYYAWSFFDDFEWDAGYTVRFGLTYVDFKNNLKRYLKYSAYWYKMFLLK</sequence>
<feature type="active site" description="Nucleophile" evidence="3">
    <location>
        <position position="720"/>
    </location>
</feature>
<name>A0A978VYP8_ZIZJJ</name>
<dbReference type="SUPFAM" id="SSF51445">
    <property type="entry name" value="(Trans)glycosidases"/>
    <property type="match status" value="2"/>
</dbReference>
<dbReference type="AlphaFoldDB" id="A0A978VYP8"/>
<dbReference type="GO" id="GO:0008422">
    <property type="term" value="F:beta-glucosidase activity"/>
    <property type="evidence" value="ECO:0007669"/>
    <property type="project" value="TreeGrafter"/>
</dbReference>
<organism evidence="6 7">
    <name type="scientific">Ziziphus jujuba var. spinosa</name>
    <dbReference type="NCBI Taxonomy" id="714518"/>
    <lineage>
        <taxon>Eukaryota</taxon>
        <taxon>Viridiplantae</taxon>
        <taxon>Streptophyta</taxon>
        <taxon>Embryophyta</taxon>
        <taxon>Tracheophyta</taxon>
        <taxon>Spermatophyta</taxon>
        <taxon>Magnoliopsida</taxon>
        <taxon>eudicotyledons</taxon>
        <taxon>Gunneridae</taxon>
        <taxon>Pentapetalae</taxon>
        <taxon>rosids</taxon>
        <taxon>fabids</taxon>
        <taxon>Rosales</taxon>
        <taxon>Rhamnaceae</taxon>
        <taxon>Paliureae</taxon>
        <taxon>Ziziphus</taxon>
    </lineage>
</organism>
<dbReference type="PANTHER" id="PTHR10353:SF297">
    <property type="entry name" value="VICIANIN HYDROLASE-LIKE"/>
    <property type="match status" value="1"/>
</dbReference>
<evidence type="ECO:0000256" key="3">
    <source>
        <dbReference type="PROSITE-ProRule" id="PRU10055"/>
    </source>
</evidence>
<dbReference type="EMBL" id="JAEACU010000001">
    <property type="protein sequence ID" value="KAH7544832.1"/>
    <property type="molecule type" value="Genomic_DNA"/>
</dbReference>
<keyword evidence="5" id="KW-0732">Signal</keyword>
<evidence type="ECO:0000313" key="7">
    <source>
        <dbReference type="Proteomes" id="UP000813462"/>
    </source>
</evidence>
<keyword evidence="4" id="KW-0326">Glycosidase</keyword>
<dbReference type="InterPro" id="IPR017853">
    <property type="entry name" value="GH"/>
</dbReference>
<dbReference type="GO" id="GO:0005975">
    <property type="term" value="P:carbohydrate metabolic process"/>
    <property type="evidence" value="ECO:0007669"/>
    <property type="project" value="InterPro"/>
</dbReference>
<protein>
    <recommendedName>
        <fullName evidence="8">Vicianin hydrolase-like</fullName>
    </recommendedName>
</protein>
<evidence type="ECO:0008006" key="8">
    <source>
        <dbReference type="Google" id="ProtNLM"/>
    </source>
</evidence>
<comment type="caution">
    <text evidence="6">The sequence shown here is derived from an EMBL/GenBank/DDBJ whole genome shotgun (WGS) entry which is preliminary data.</text>
</comment>
<evidence type="ECO:0000313" key="6">
    <source>
        <dbReference type="EMBL" id="KAH7544832.1"/>
    </source>
</evidence>
<dbReference type="InterPro" id="IPR033132">
    <property type="entry name" value="GH_1_N_CS"/>
</dbReference>
<comment type="similarity">
    <text evidence="1">Belongs to the glycosyl hydrolase 1 family.</text>
</comment>
<dbReference type="PROSITE" id="PS00653">
    <property type="entry name" value="GLYCOSYL_HYDROL_F1_2"/>
    <property type="match status" value="1"/>
</dbReference>
<dbReference type="PRINTS" id="PR00131">
    <property type="entry name" value="GLHYDRLASE1"/>
</dbReference>
<reference evidence="6" key="1">
    <citation type="journal article" date="2021" name="Front. Plant Sci.">
        <title>Chromosome-Scale Genome Assembly for Chinese Sour Jujube and Insights Into Its Genome Evolution and Domestication Signature.</title>
        <authorList>
            <person name="Shen L.-Y."/>
            <person name="Luo H."/>
            <person name="Wang X.-L."/>
            <person name="Wang X.-M."/>
            <person name="Qiu X.-J."/>
            <person name="Liu H."/>
            <person name="Zhou S.-S."/>
            <person name="Jia K.-H."/>
            <person name="Nie S."/>
            <person name="Bao Y.-T."/>
            <person name="Zhang R.-G."/>
            <person name="Yun Q.-Z."/>
            <person name="Chai Y.-H."/>
            <person name="Lu J.-Y."/>
            <person name="Li Y."/>
            <person name="Zhao S.-W."/>
            <person name="Mao J.-F."/>
            <person name="Jia S.-G."/>
            <person name="Mao Y.-M."/>
        </authorList>
    </citation>
    <scope>NUCLEOTIDE SEQUENCE</scope>
    <source>
        <strain evidence="6">AT0</strain>
        <tissue evidence="6">Leaf</tissue>
    </source>
</reference>
<gene>
    <name evidence="6" type="ORF">FEM48_Zijuj01G0028000</name>
</gene>
<proteinExistence type="inferred from homology"/>
<feature type="signal peptide" evidence="5">
    <location>
        <begin position="1"/>
        <end position="25"/>
    </location>
</feature>
<feature type="chain" id="PRO_5037563894" description="Vicianin hydrolase-like" evidence="5">
    <location>
        <begin position="26"/>
        <end position="813"/>
    </location>
</feature>
<dbReference type="PROSITE" id="PS00572">
    <property type="entry name" value="GLYCOSYL_HYDROL_F1_1"/>
    <property type="match status" value="1"/>
</dbReference>
<evidence type="ECO:0000256" key="4">
    <source>
        <dbReference type="RuleBase" id="RU004468"/>
    </source>
</evidence>
<dbReference type="InterPro" id="IPR001360">
    <property type="entry name" value="Glyco_hydro_1"/>
</dbReference>
<dbReference type="InterPro" id="IPR018120">
    <property type="entry name" value="Glyco_hydro_1_AS"/>
</dbReference>
<evidence type="ECO:0000256" key="5">
    <source>
        <dbReference type="SAM" id="SignalP"/>
    </source>
</evidence>